<accession>W7M552</accession>
<reference evidence="1 2" key="1">
    <citation type="journal article" date="2010" name="Nature">
        <title>Comparative genomics reveals mobile pathogenicity chromosomes in Fusarium.</title>
        <authorList>
            <person name="Ma L.J."/>
            <person name="van der Does H.C."/>
            <person name="Borkovich K.A."/>
            <person name="Coleman J.J."/>
            <person name="Daboussi M.J."/>
            <person name="Di Pietro A."/>
            <person name="Dufresne M."/>
            <person name="Freitag M."/>
            <person name="Grabherr M."/>
            <person name="Henrissat B."/>
            <person name="Houterman P.M."/>
            <person name="Kang S."/>
            <person name="Shim W.B."/>
            <person name="Woloshuk C."/>
            <person name="Xie X."/>
            <person name="Xu J.R."/>
            <person name="Antoniw J."/>
            <person name="Baker S.E."/>
            <person name="Bluhm B.H."/>
            <person name="Breakspear A."/>
            <person name="Brown D.W."/>
            <person name="Butchko R.A."/>
            <person name="Chapman S."/>
            <person name="Coulson R."/>
            <person name="Coutinho P.M."/>
            <person name="Danchin E.G."/>
            <person name="Diener A."/>
            <person name="Gale L.R."/>
            <person name="Gardiner D.M."/>
            <person name="Goff S."/>
            <person name="Hammond-Kosack K.E."/>
            <person name="Hilburn K."/>
            <person name="Hua-Van A."/>
            <person name="Jonkers W."/>
            <person name="Kazan K."/>
            <person name="Kodira C.D."/>
            <person name="Koehrsen M."/>
            <person name="Kumar L."/>
            <person name="Lee Y.H."/>
            <person name="Li L."/>
            <person name="Manners J.M."/>
            <person name="Miranda-Saavedra D."/>
            <person name="Mukherjee M."/>
            <person name="Park G."/>
            <person name="Park J."/>
            <person name="Park S.Y."/>
            <person name="Proctor R.H."/>
            <person name="Regev A."/>
            <person name="Ruiz-Roldan M.C."/>
            <person name="Sain D."/>
            <person name="Sakthikumar S."/>
            <person name="Sykes S."/>
            <person name="Schwartz D.C."/>
            <person name="Turgeon B.G."/>
            <person name="Wapinski I."/>
            <person name="Yoder O."/>
            <person name="Young S."/>
            <person name="Zeng Q."/>
            <person name="Zhou S."/>
            <person name="Galagan J."/>
            <person name="Cuomo C.A."/>
            <person name="Kistler H.C."/>
            <person name="Rep M."/>
        </authorList>
    </citation>
    <scope>NUCLEOTIDE SEQUENCE [LARGE SCALE GENOMIC DNA]</scope>
    <source>
        <strain evidence="2">M3125 / FGSC 7600</strain>
    </source>
</reference>
<dbReference type="VEuPathDB" id="FungiDB:FVEG_15467"/>
<dbReference type="GeneID" id="30072343"/>
<gene>
    <name evidence="1" type="ORF">FVEG_15467</name>
</gene>
<proteinExistence type="predicted"/>
<keyword evidence="2" id="KW-1185">Reference proteome</keyword>
<dbReference type="Proteomes" id="UP000009096">
    <property type="component" value="Chromosome 4"/>
</dbReference>
<protein>
    <submittedName>
        <fullName evidence="1">Uncharacterized protein</fullName>
    </submittedName>
</protein>
<organism evidence="1 2">
    <name type="scientific">Gibberella moniliformis (strain M3125 / FGSC 7600)</name>
    <name type="common">Maize ear and stalk rot fungus</name>
    <name type="synonym">Fusarium verticillioides</name>
    <dbReference type="NCBI Taxonomy" id="334819"/>
    <lineage>
        <taxon>Eukaryota</taxon>
        <taxon>Fungi</taxon>
        <taxon>Dikarya</taxon>
        <taxon>Ascomycota</taxon>
        <taxon>Pezizomycotina</taxon>
        <taxon>Sordariomycetes</taxon>
        <taxon>Hypocreomycetidae</taxon>
        <taxon>Hypocreales</taxon>
        <taxon>Nectriaceae</taxon>
        <taxon>Fusarium</taxon>
        <taxon>Fusarium fujikuroi species complex</taxon>
    </lineage>
</organism>
<evidence type="ECO:0000313" key="2">
    <source>
        <dbReference type="Proteomes" id="UP000009096"/>
    </source>
</evidence>
<dbReference type="EMBL" id="DS022246">
    <property type="protein sequence ID" value="EWG42624.1"/>
    <property type="molecule type" value="Genomic_DNA"/>
</dbReference>
<dbReference type="RefSeq" id="XP_018748815.1">
    <property type="nucleotide sequence ID" value="XM_018904593.1"/>
</dbReference>
<dbReference type="EMBL" id="CM000581">
    <property type="protein sequence ID" value="EWG42624.1"/>
    <property type="molecule type" value="Genomic_DNA"/>
</dbReference>
<sequence>MSERPYDILSDAEKLAVTALEDDGISQALRIKFELTLSEKRLNYFFFEPGT</sequence>
<evidence type="ECO:0000313" key="1">
    <source>
        <dbReference type="EMBL" id="EWG42624.1"/>
    </source>
</evidence>
<dbReference type="KEGG" id="fvr:FVEG_15467"/>
<name>W7M552_GIBM7</name>
<dbReference type="AlphaFoldDB" id="W7M552"/>